<feature type="region of interest" description="Disordered" evidence="2">
    <location>
        <begin position="753"/>
        <end position="782"/>
    </location>
</feature>
<protein>
    <submittedName>
        <fullName evidence="4">Putative tfiiic transcription initiation factor complex subunits tfc3</fullName>
    </submittedName>
</protein>
<feature type="region of interest" description="Disordered" evidence="2">
    <location>
        <begin position="472"/>
        <end position="573"/>
    </location>
</feature>
<keyword evidence="1" id="KW-0479">Metal-binding</keyword>
<evidence type="ECO:0000313" key="4">
    <source>
        <dbReference type="EMBL" id="RKF54505.1"/>
    </source>
</evidence>
<dbReference type="PROSITE" id="PS50157">
    <property type="entry name" value="ZINC_FINGER_C2H2_2"/>
    <property type="match status" value="1"/>
</dbReference>
<keyword evidence="4" id="KW-0648">Protein biosynthesis</keyword>
<feature type="compositionally biased region" description="Polar residues" evidence="2">
    <location>
        <begin position="208"/>
        <end position="225"/>
    </location>
</feature>
<feature type="region of interest" description="Disordered" evidence="2">
    <location>
        <begin position="253"/>
        <end position="272"/>
    </location>
</feature>
<feature type="domain" description="C2H2-type" evidence="3">
    <location>
        <begin position="152"/>
        <end position="180"/>
    </location>
</feature>
<gene>
    <name evidence="4" type="ORF">GcM3_208009</name>
</gene>
<evidence type="ECO:0000259" key="3">
    <source>
        <dbReference type="PROSITE" id="PS50157"/>
    </source>
</evidence>
<evidence type="ECO:0000256" key="2">
    <source>
        <dbReference type="SAM" id="MobiDB-lite"/>
    </source>
</evidence>
<organism evidence="4 5">
    <name type="scientific">Golovinomyces cichoracearum</name>
    <dbReference type="NCBI Taxonomy" id="62708"/>
    <lineage>
        <taxon>Eukaryota</taxon>
        <taxon>Fungi</taxon>
        <taxon>Dikarya</taxon>
        <taxon>Ascomycota</taxon>
        <taxon>Pezizomycotina</taxon>
        <taxon>Leotiomycetes</taxon>
        <taxon>Erysiphales</taxon>
        <taxon>Erysiphaceae</taxon>
        <taxon>Golovinomyces</taxon>
    </lineage>
</organism>
<keyword evidence="1" id="KW-0863">Zinc-finger</keyword>
<reference evidence="4 5" key="1">
    <citation type="journal article" date="2018" name="BMC Genomics">
        <title>Comparative genome analyses reveal sequence features reflecting distinct modes of host-adaptation between dicot and monocot powdery mildew.</title>
        <authorList>
            <person name="Wu Y."/>
            <person name="Ma X."/>
            <person name="Pan Z."/>
            <person name="Kale S.D."/>
            <person name="Song Y."/>
            <person name="King H."/>
            <person name="Zhang Q."/>
            <person name="Presley C."/>
            <person name="Deng X."/>
            <person name="Wei C.I."/>
            <person name="Xiao S."/>
        </authorList>
    </citation>
    <scope>NUCLEOTIDE SEQUENCE [LARGE SCALE GENOMIC DNA]</scope>
    <source>
        <strain evidence="4">UMSG3</strain>
    </source>
</reference>
<evidence type="ECO:0000256" key="1">
    <source>
        <dbReference type="PROSITE-ProRule" id="PRU00042"/>
    </source>
</evidence>
<dbReference type="GO" id="GO:0008270">
    <property type="term" value="F:zinc ion binding"/>
    <property type="evidence" value="ECO:0007669"/>
    <property type="project" value="UniProtKB-KW"/>
</dbReference>
<sequence>MQSCNPTTATATCGEAELNKAAAVKFSPDISRLTCQFQDKVGNLLLSANKQLLEFFSTDQSHSILKLEISRILQNPIISIAGSKPMQLRVKALTQSNEAEVHVFEFSDTISASDAANNMRANIVTGIVACKIRSVEDNTNSIQTKEKIQKPYQCQSCDKRFKNQNGLEYHVSKAATMCNPNFNPNVAPGKRGRKRRKYTPEAVREESQSGPTLSQSTILPQNNHVNSNDDSESSNESGTSSSSEDSIIEWAMQNSTSGVERPRNNRVIESSPRSMKKIQASYRALPREAAVLSDIVEELFMRTPEVKLTSPKVKIADIIPTFADQVSLTGTLNLARYESLLLSIIKANHNFFPGDKSLWIACISVWLKQNLEASSSSSLIRAPESKVCSQLIDNLVRSRKLKKHNIMFKDNSGRQVNRYFVTISGAKMNLTHVKEVETFMKEAYPDYYVPLQFSPPENLLIKLRGLFNRPTSNLITPQKSEKNIQLDIPSESDKLDPDQNNAKNDNVKTTKSGNETNDKCIKSKTLLTKKSSDESRKNRNAKISEGLKRYHQSLGKPPKTRKEANKQKSRDVTNIESIDALTCDQPSDPFFCLPNSELGTGSQVLLRSTERANLKFDFSRLLLEPVTYMQEAAGSWSFQIPSHGLTPIHFSFRNFSETKHSLVLSRQNPESTLAAASQQEKNLIYNVPHNSLAKRQKIGIKGSVKLKSPTKSICQPISGGDEGTEEISSYLSGITSVSELAKRYNTGQKFYVDSESQSEDDIPDFSNPSVNPSSSAASTAGPSEVDILSLYEPKKRLKDTSHNPGIETLPSSFGLLSLTRNSTTQVNLANSNEKIVPEILIPNVIDSECNFDNGSWTVTDLILCKSEKYNVRFDCQTAFNIETLPYRELCFALSIEKTVPVTPYNLAQQQSKKAIRRKQNNNFKRLKFTRLLTHLNADFWGIGCRPETSSKFLGIPIAAGDEIAKLRKRNSHDSMSLMVEKRFIIAVVVIRALTGGIECLTDWVLVSLLFPRFSLNFIRGHWKQLVIRHKKAIDRLEIDFQDAFIKAYEAGKISAIDYDNLQEYKWNELIDWTINTVDTSFSHKPVSIPNSRIELKDRYSIEILDTKDSWRDKWFETNAATYKRLDYACFNSLSIPIRKKAKSKTEDGYAELTVAKSWIRAMALTPNDQSSVEASQKFGKKISQQALSELIRNKVIMFRSKKRVNLSSRDYEATEMFSRPLRREVKPKCFRDASVFKRYLDSEFKSGKKCVRVDYLAWEGDVMVISNLQAHKRIELVAIDVPREKFGLTEGGYETKKIPRERLRFEMDIYPTSRYVHDDENEVILKALNDGPPRGSQLALPVWYNASETVIRTLWKEIYSAVSQVMALRAGVDIEELTRIFTPTMEEWEIKLLVSWGERLGLFSRLDESIDGWIAGEWWWAYAMALHAEDRFTVGQDVRYEPKNPFTMDGRRSG</sequence>
<keyword evidence="5" id="KW-1185">Reference proteome</keyword>
<proteinExistence type="predicted"/>
<feature type="compositionally biased region" description="Basic and acidic residues" evidence="2">
    <location>
        <begin position="198"/>
        <end position="207"/>
    </location>
</feature>
<name>A0A420HAQ8_9PEZI</name>
<dbReference type="STRING" id="62708.A0A420HAQ8"/>
<feature type="compositionally biased region" description="Basic and acidic residues" evidence="2">
    <location>
        <begin position="560"/>
        <end position="573"/>
    </location>
</feature>
<feature type="region of interest" description="Disordered" evidence="2">
    <location>
        <begin position="177"/>
        <end position="244"/>
    </location>
</feature>
<evidence type="ECO:0000313" key="5">
    <source>
        <dbReference type="Proteomes" id="UP000283383"/>
    </source>
</evidence>
<feature type="compositionally biased region" description="Polar residues" evidence="2">
    <location>
        <begin position="498"/>
        <end position="515"/>
    </location>
</feature>
<feature type="compositionally biased region" description="Low complexity" evidence="2">
    <location>
        <begin position="234"/>
        <end position="244"/>
    </location>
</feature>
<dbReference type="InterPro" id="IPR046488">
    <property type="entry name" value="Sfc3/Tfc3_C"/>
</dbReference>
<dbReference type="Proteomes" id="UP000283383">
    <property type="component" value="Unassembled WGS sequence"/>
</dbReference>
<dbReference type="InterPro" id="IPR013087">
    <property type="entry name" value="Znf_C2H2_type"/>
</dbReference>
<keyword evidence="1" id="KW-0862">Zinc</keyword>
<accession>A0A420HAQ8</accession>
<dbReference type="GO" id="GO:0003743">
    <property type="term" value="F:translation initiation factor activity"/>
    <property type="evidence" value="ECO:0007669"/>
    <property type="project" value="UniProtKB-KW"/>
</dbReference>
<comment type="caution">
    <text evidence="4">The sequence shown here is derived from an EMBL/GenBank/DDBJ whole genome shotgun (WGS) entry which is preliminary data.</text>
</comment>
<keyword evidence="4" id="KW-0396">Initiation factor</keyword>
<dbReference type="EMBL" id="MCBQ01020880">
    <property type="protein sequence ID" value="RKF54505.1"/>
    <property type="molecule type" value="Genomic_DNA"/>
</dbReference>
<dbReference type="Pfam" id="PF20222">
    <property type="entry name" value="DUF6581"/>
    <property type="match status" value="1"/>
</dbReference>
<feature type="compositionally biased region" description="Low complexity" evidence="2">
    <location>
        <begin position="766"/>
        <end position="780"/>
    </location>
</feature>